<sequence>MKKNKSIQYIVSYDKVILICYLSLCLIGILMMLDITSMQSMSMFYHHLVYLIFSIAVLGIIFYFLDLEKLRPLNILWIILSIALLILVLIYGSTVKGGKRSIRFGPLSIQPSFLARLALIFFYAGFLAKKQAIINTTNFPELLKELAPLLVYTAIIFVLIFMEKHLSTLIVGSATLLGMLYYAGLRKRFVLAIIIVGLIAGIFIINKGDEFRSARIETYKVYSLFNPHRPEPGNSPDEYQVRESLTALTSGQIIGTGVARGRAKHNFLPEARTDYVYSIIGEEFGFIGAIIVLGLHALLFFRILKIASEQDNLYYKYLCVGIALNIFLNVLLNTGVAMSLLPPTGNTLPFISYGGTALLIDSMSIGVVLNISAKRRQL</sequence>
<accession>A0AC61QIC6</accession>
<evidence type="ECO:0000313" key="2">
    <source>
        <dbReference type="Proteomes" id="UP000294588"/>
    </source>
</evidence>
<evidence type="ECO:0000313" key="1">
    <source>
        <dbReference type="EMBL" id="TDF72713.1"/>
    </source>
</evidence>
<reference evidence="1" key="1">
    <citation type="submission" date="2019-03" db="EMBL/GenBank/DDBJ databases">
        <title>Candidatus Syntrophosphaera thermopropionivorans: a novel player in syntrophic propionate oxidation during anaerobic digestion.</title>
        <authorList>
            <person name="Dyksma S."/>
        </authorList>
    </citation>
    <scope>NUCLEOTIDE SEQUENCE</scope>
    <source>
        <strain evidence="1">W5</strain>
    </source>
</reference>
<keyword evidence="2" id="KW-1185">Reference proteome</keyword>
<gene>
    <name evidence="1" type="ORF">E0946_05705</name>
</gene>
<organism evidence="1 2">
    <name type="scientific">Candidatus Syntrophosphaera thermopropionivorans</name>
    <dbReference type="NCBI Taxonomy" id="2593015"/>
    <lineage>
        <taxon>Bacteria</taxon>
        <taxon>Pseudomonadati</taxon>
        <taxon>Candidatus Cloacimonadota</taxon>
        <taxon>Candidatus Cloacimonadia</taxon>
        <taxon>Candidatus Cloacimonadales</taxon>
        <taxon>Candidatus Cloacimonadaceae</taxon>
        <taxon>Candidatus Syntrophosphaera</taxon>
    </lineage>
</organism>
<proteinExistence type="predicted"/>
<protein>
    <submittedName>
        <fullName evidence="1">FtsW/RodA/SpoVE family cell cycle protein</fullName>
    </submittedName>
</protein>
<name>A0AC61QIC6_9BACT</name>
<comment type="caution">
    <text evidence="1">The sequence shown here is derived from an EMBL/GenBank/DDBJ whole genome shotgun (WGS) entry which is preliminary data.</text>
</comment>
<dbReference type="EMBL" id="SMOG01000019">
    <property type="protein sequence ID" value="TDF72713.1"/>
    <property type="molecule type" value="Genomic_DNA"/>
</dbReference>
<dbReference type="Proteomes" id="UP000294588">
    <property type="component" value="Unassembled WGS sequence"/>
</dbReference>